<protein>
    <recommendedName>
        <fullName evidence="1">DUF6884 domain-containing protein</fullName>
    </recommendedName>
</protein>
<dbReference type="STRING" id="211165.GCA_000317285_00071"/>
<reference evidence="2 3" key="1">
    <citation type="journal article" date="2019" name="Genome Biol. Evol.">
        <title>Day and night: Metabolic profiles and evolutionary relationships of six axenic non-marine cyanobacteria.</title>
        <authorList>
            <person name="Will S.E."/>
            <person name="Henke P."/>
            <person name="Boedeker C."/>
            <person name="Huang S."/>
            <person name="Brinkmann H."/>
            <person name="Rohde M."/>
            <person name="Jarek M."/>
            <person name="Friedl T."/>
            <person name="Seufert S."/>
            <person name="Schumacher M."/>
            <person name="Overmann J."/>
            <person name="Neumann-Schaal M."/>
            <person name="Petersen J."/>
        </authorList>
    </citation>
    <scope>NUCLEOTIDE SEQUENCE [LARGE SCALE GENOMIC DNA]</scope>
    <source>
        <strain evidence="2 3">PCC 6912</strain>
    </source>
</reference>
<dbReference type="Proteomes" id="UP000268857">
    <property type="component" value="Unassembled WGS sequence"/>
</dbReference>
<keyword evidence="3" id="KW-1185">Reference proteome</keyword>
<dbReference type="OrthoDB" id="2866199at2"/>
<dbReference type="InterPro" id="IPR049251">
    <property type="entry name" value="DUF6884"/>
</dbReference>
<evidence type="ECO:0000259" key="1">
    <source>
        <dbReference type="Pfam" id="PF21818"/>
    </source>
</evidence>
<feature type="domain" description="DUF6884" evidence="1">
    <location>
        <begin position="24"/>
        <end position="153"/>
    </location>
</feature>
<comment type="caution">
    <text evidence="2">The sequence shown here is derived from an EMBL/GenBank/DDBJ whole genome shotgun (WGS) entry which is preliminary data.</text>
</comment>
<gene>
    <name evidence="2" type="ORF">PCC6912_20480</name>
</gene>
<dbReference type="Pfam" id="PF21818">
    <property type="entry name" value="DUF6884"/>
    <property type="match status" value="1"/>
</dbReference>
<accession>A0A3S0XYE1</accession>
<dbReference type="EMBL" id="RSCJ01000006">
    <property type="protein sequence ID" value="RUR83805.1"/>
    <property type="molecule type" value="Genomic_DNA"/>
</dbReference>
<evidence type="ECO:0000313" key="2">
    <source>
        <dbReference type="EMBL" id="RUR83805.1"/>
    </source>
</evidence>
<dbReference type="AlphaFoldDB" id="A0A3S0XYE1"/>
<evidence type="ECO:0000313" key="3">
    <source>
        <dbReference type="Proteomes" id="UP000268857"/>
    </source>
</evidence>
<organism evidence="2 3">
    <name type="scientific">Chlorogloeopsis fritschii PCC 6912</name>
    <dbReference type="NCBI Taxonomy" id="211165"/>
    <lineage>
        <taxon>Bacteria</taxon>
        <taxon>Bacillati</taxon>
        <taxon>Cyanobacteriota</taxon>
        <taxon>Cyanophyceae</taxon>
        <taxon>Nostocales</taxon>
        <taxon>Chlorogloeopsidaceae</taxon>
        <taxon>Chlorogloeopsis</taxon>
    </lineage>
</organism>
<sequence length="166" mass="19101">MRLAHNLNSLLATYHYLSKPKTLYLVAGCGKQTNQKAAAKEVYCSQHFQACRKYAQTQGGWKILSPLHKVLEPEEIISPYDLSPRSLSPNERQQWAQEVARRIMQKTNPDTEIVFLTVKLYRKQVIPILKAHKYVIRTPMEGLGIGQQIRWLTDKLSASKQLELKI</sequence>
<proteinExistence type="predicted"/>
<name>A0A3S0XYE1_CHLFR</name>